<keyword evidence="3" id="KW-1185">Reference proteome</keyword>
<evidence type="ECO:0000256" key="1">
    <source>
        <dbReference type="SAM" id="MobiDB-lite"/>
    </source>
</evidence>
<dbReference type="EMBL" id="CAAALY010275167">
    <property type="protein sequence ID" value="VEL42568.1"/>
    <property type="molecule type" value="Genomic_DNA"/>
</dbReference>
<name>A0A3S5B7R3_9PLAT</name>
<comment type="caution">
    <text evidence="2">The sequence shown here is derived from an EMBL/GenBank/DDBJ whole genome shotgun (WGS) entry which is preliminary data.</text>
</comment>
<feature type="compositionally biased region" description="Low complexity" evidence="1">
    <location>
        <begin position="147"/>
        <end position="165"/>
    </location>
</feature>
<dbReference type="AlphaFoldDB" id="A0A3S5B7R3"/>
<reference evidence="2" key="1">
    <citation type="submission" date="2018-11" db="EMBL/GenBank/DDBJ databases">
        <authorList>
            <consortium name="Pathogen Informatics"/>
        </authorList>
    </citation>
    <scope>NUCLEOTIDE SEQUENCE</scope>
</reference>
<evidence type="ECO:0000313" key="3">
    <source>
        <dbReference type="Proteomes" id="UP000784294"/>
    </source>
</evidence>
<gene>
    <name evidence="2" type="ORF">PXEA_LOCUS36008</name>
</gene>
<proteinExistence type="predicted"/>
<dbReference type="Proteomes" id="UP000784294">
    <property type="component" value="Unassembled WGS sequence"/>
</dbReference>
<feature type="compositionally biased region" description="Polar residues" evidence="1">
    <location>
        <begin position="127"/>
        <end position="146"/>
    </location>
</feature>
<accession>A0A3S5B7R3</accession>
<protein>
    <submittedName>
        <fullName evidence="2">Uncharacterized protein</fullName>
    </submittedName>
</protein>
<sequence length="194" mass="20296">MDVVSSAPSKEIKAAQPSQQQQIHHHNLNQHNYQQQQQQPKSNLSLGSSMLINQLEAPHHLPSPSSTLQTPAYANLLGFCSSAQMTAGPTQPMEVATSTITCHSPEAEVTIRSPGLTGRGIRLSRTGRGNTWTDSQSASGRRSMITSPCPAASLSTSPSSQSPSASPSPPSAMELGSQPSSPAITAAANDIDTS</sequence>
<feature type="region of interest" description="Disordered" evidence="1">
    <location>
        <begin position="113"/>
        <end position="194"/>
    </location>
</feature>
<organism evidence="2 3">
    <name type="scientific">Protopolystoma xenopodis</name>
    <dbReference type="NCBI Taxonomy" id="117903"/>
    <lineage>
        <taxon>Eukaryota</taxon>
        <taxon>Metazoa</taxon>
        <taxon>Spiralia</taxon>
        <taxon>Lophotrochozoa</taxon>
        <taxon>Platyhelminthes</taxon>
        <taxon>Monogenea</taxon>
        <taxon>Polyopisthocotylea</taxon>
        <taxon>Polystomatidea</taxon>
        <taxon>Polystomatidae</taxon>
        <taxon>Protopolystoma</taxon>
    </lineage>
</organism>
<evidence type="ECO:0000313" key="2">
    <source>
        <dbReference type="EMBL" id="VEL42568.1"/>
    </source>
</evidence>
<feature type="region of interest" description="Disordered" evidence="1">
    <location>
        <begin position="1"/>
        <end position="24"/>
    </location>
</feature>